<evidence type="ECO:0000313" key="4">
    <source>
        <dbReference type="Proteomes" id="UP000597762"/>
    </source>
</evidence>
<proteinExistence type="inferred from homology"/>
<dbReference type="GO" id="GO:0010906">
    <property type="term" value="P:regulation of glucose metabolic process"/>
    <property type="evidence" value="ECO:0007669"/>
    <property type="project" value="TreeGrafter"/>
</dbReference>
<keyword evidence="1" id="KW-0496">Mitochondrion</keyword>
<comment type="subcellular location">
    <subcellularLocation>
        <location evidence="1">Mitochondrion matrix</location>
    </subcellularLocation>
</comment>
<dbReference type="Proteomes" id="UP000597762">
    <property type="component" value="Unassembled WGS sequence"/>
</dbReference>
<accession>A0A812ES52</accession>
<dbReference type="Gene3D" id="3.30.565.10">
    <property type="entry name" value="Histidine kinase-like ATPase, C-terminal domain"/>
    <property type="match status" value="1"/>
</dbReference>
<dbReference type="SUPFAM" id="SSF55874">
    <property type="entry name" value="ATPase domain of HSP90 chaperone/DNA topoisomerase II/histidine kinase"/>
    <property type="match status" value="1"/>
</dbReference>
<dbReference type="EMBL" id="CAHIKZ030005565">
    <property type="protein sequence ID" value="CAE1329973.1"/>
    <property type="molecule type" value="Genomic_DNA"/>
</dbReference>
<comment type="similarity">
    <text evidence="1">Belongs to the PDK/BCKDK protein kinase family.</text>
</comment>
<dbReference type="PANTHER" id="PTHR11947:SF20">
    <property type="entry name" value="[3-METHYL-2-OXOBUTANOATE DEHYDROGENASE [LIPOAMIDE]] KINASE, MITOCHONDRIAL"/>
    <property type="match status" value="1"/>
</dbReference>
<keyword evidence="4" id="KW-1185">Reference proteome</keyword>
<dbReference type="EC" id="2.7.11.-" evidence="1"/>
<dbReference type="OrthoDB" id="3264224at2759"/>
<dbReference type="InterPro" id="IPR039028">
    <property type="entry name" value="BCKD/PDK"/>
</dbReference>
<dbReference type="InterPro" id="IPR036890">
    <property type="entry name" value="HATPase_C_sf"/>
</dbReference>
<keyword evidence="1" id="KW-0418">Kinase</keyword>
<gene>
    <name evidence="3" type="ORF">SPHA_79333</name>
</gene>
<keyword evidence="1 3" id="KW-0808">Transferase</keyword>
<dbReference type="AlphaFoldDB" id="A0A812ES52"/>
<keyword evidence="1" id="KW-0067">ATP-binding</keyword>
<dbReference type="Pfam" id="PF02518">
    <property type="entry name" value="HATPase_c"/>
    <property type="match status" value="1"/>
</dbReference>
<feature type="domain" description="Histidine kinase/HSP90-like ATPase" evidence="2">
    <location>
        <begin position="59"/>
        <end position="137"/>
    </location>
</feature>
<evidence type="ECO:0000313" key="3">
    <source>
        <dbReference type="EMBL" id="CAE1329973.1"/>
    </source>
</evidence>
<evidence type="ECO:0000259" key="2">
    <source>
        <dbReference type="Pfam" id="PF02518"/>
    </source>
</evidence>
<dbReference type="InterPro" id="IPR003594">
    <property type="entry name" value="HATPase_dom"/>
</dbReference>
<keyword evidence="1" id="KW-0547">Nucleotide-binding</keyword>
<organism evidence="3 4">
    <name type="scientific">Acanthosepion pharaonis</name>
    <name type="common">Pharaoh cuttlefish</name>
    <name type="synonym">Sepia pharaonis</name>
    <dbReference type="NCBI Taxonomy" id="158019"/>
    <lineage>
        <taxon>Eukaryota</taxon>
        <taxon>Metazoa</taxon>
        <taxon>Spiralia</taxon>
        <taxon>Lophotrochozoa</taxon>
        <taxon>Mollusca</taxon>
        <taxon>Cephalopoda</taxon>
        <taxon>Coleoidea</taxon>
        <taxon>Decapodiformes</taxon>
        <taxon>Sepiida</taxon>
        <taxon>Sepiina</taxon>
        <taxon>Sepiidae</taxon>
        <taxon>Acanthosepion</taxon>
    </lineage>
</organism>
<name>A0A812ES52_ACAPH</name>
<dbReference type="GO" id="GO:0004740">
    <property type="term" value="F:pyruvate dehydrogenase (acetyl-transferring) kinase activity"/>
    <property type="evidence" value="ECO:0007669"/>
    <property type="project" value="TreeGrafter"/>
</dbReference>
<dbReference type="PANTHER" id="PTHR11947">
    <property type="entry name" value="PYRUVATE DEHYDROGENASE KINASE"/>
    <property type="match status" value="1"/>
</dbReference>
<sequence>MHEEKPNHVGIINVNFSPRKLIEKKAEFVRNVCLAKYGAAPNVRMNGHLNVTFPYIAPPLDYILVEILKNSMRATVESHLDNLHHLPDIVITIANNDTDFVIRVSDRGGGIPVDLVQKVFDYSFTTSGTLTDDRVSGGLFGTMTQSDFTGPAPGSIAG</sequence>
<dbReference type="GO" id="GO:0005524">
    <property type="term" value="F:ATP binding"/>
    <property type="evidence" value="ECO:0007669"/>
    <property type="project" value="UniProtKB-UniRule"/>
</dbReference>
<evidence type="ECO:0000256" key="1">
    <source>
        <dbReference type="RuleBase" id="RU366032"/>
    </source>
</evidence>
<comment type="caution">
    <text evidence="3">The sequence shown here is derived from an EMBL/GenBank/DDBJ whole genome shotgun (WGS) entry which is preliminary data.</text>
</comment>
<protein>
    <recommendedName>
        <fullName evidence="1">Protein-serine/threonine kinase</fullName>
        <ecNumber evidence="1">2.7.11.-</ecNumber>
    </recommendedName>
</protein>
<dbReference type="GO" id="GO:0005759">
    <property type="term" value="C:mitochondrial matrix"/>
    <property type="evidence" value="ECO:0007669"/>
    <property type="project" value="UniProtKB-SubCell"/>
</dbReference>
<reference evidence="3" key="1">
    <citation type="submission" date="2021-01" db="EMBL/GenBank/DDBJ databases">
        <authorList>
            <person name="Li R."/>
            <person name="Bekaert M."/>
        </authorList>
    </citation>
    <scope>NUCLEOTIDE SEQUENCE</scope>
    <source>
        <strain evidence="3">Farmed</strain>
    </source>
</reference>